<dbReference type="InterPro" id="IPR053790">
    <property type="entry name" value="P5CR-like_CS"/>
</dbReference>
<evidence type="ECO:0000256" key="9">
    <source>
        <dbReference type="RuleBase" id="RU003903"/>
    </source>
</evidence>
<reference evidence="12 13" key="1">
    <citation type="submission" date="2016-02" db="EMBL/GenBank/DDBJ databases">
        <title>Draft Genome for Tepidibacillus decaturensis nov. sp. Strain Z9, an Anaerobic, Moderately Thermophilic and Heterotrophic Bacterium from Deep Subsurface of the Illinois Basin, USA.</title>
        <authorList>
            <person name="Dong Y."/>
            <person name="Chang J.Y."/>
            <person name="Sanford R."/>
            <person name="Fouke B.W."/>
        </authorList>
    </citation>
    <scope>NUCLEOTIDE SEQUENCE [LARGE SCALE GENOMIC DNA]</scope>
    <source>
        <strain evidence="12 13">Z9</strain>
    </source>
</reference>
<evidence type="ECO:0000256" key="3">
    <source>
        <dbReference type="ARBA" id="ARBA00022857"/>
    </source>
</evidence>
<keyword evidence="4 6" id="KW-0560">Oxidoreductase</keyword>
<dbReference type="PANTHER" id="PTHR11645">
    <property type="entry name" value="PYRROLINE-5-CARBOXYLATE REDUCTASE"/>
    <property type="match status" value="1"/>
</dbReference>
<evidence type="ECO:0000313" key="13">
    <source>
        <dbReference type="Proteomes" id="UP000070352"/>
    </source>
</evidence>
<dbReference type="InterPro" id="IPR000304">
    <property type="entry name" value="Pyrroline-COOH_reductase"/>
</dbReference>
<evidence type="ECO:0000259" key="11">
    <source>
        <dbReference type="Pfam" id="PF14748"/>
    </source>
</evidence>
<evidence type="ECO:0000256" key="6">
    <source>
        <dbReference type="HAMAP-Rule" id="MF_01925"/>
    </source>
</evidence>
<keyword evidence="3 6" id="KW-0521">NADP</keyword>
<feature type="domain" description="Pyrroline-5-carboxylate reductase catalytic N-terminal" evidence="10">
    <location>
        <begin position="6"/>
        <end position="102"/>
    </location>
</feature>
<dbReference type="InterPro" id="IPR029036">
    <property type="entry name" value="P5CR_dimer"/>
</dbReference>
<dbReference type="FunFam" id="1.10.3730.10:FF:000001">
    <property type="entry name" value="Pyrroline-5-carboxylate reductase"/>
    <property type="match status" value="1"/>
</dbReference>
<dbReference type="UniPathway" id="UPA00098">
    <property type="reaction ID" value="UER00361"/>
</dbReference>
<comment type="catalytic activity">
    <reaction evidence="6">
        <text>L-proline + NAD(+) = (S)-1-pyrroline-5-carboxylate + NADH + 2 H(+)</text>
        <dbReference type="Rhea" id="RHEA:14105"/>
        <dbReference type="ChEBI" id="CHEBI:15378"/>
        <dbReference type="ChEBI" id="CHEBI:17388"/>
        <dbReference type="ChEBI" id="CHEBI:57540"/>
        <dbReference type="ChEBI" id="CHEBI:57945"/>
        <dbReference type="ChEBI" id="CHEBI:60039"/>
        <dbReference type="EC" id="1.5.1.2"/>
    </reaction>
</comment>
<dbReference type="Pfam" id="PF03807">
    <property type="entry name" value="F420_oxidored"/>
    <property type="match status" value="1"/>
</dbReference>
<comment type="catalytic activity">
    <reaction evidence="6 9">
        <text>L-proline + NADP(+) = (S)-1-pyrroline-5-carboxylate + NADPH + 2 H(+)</text>
        <dbReference type="Rhea" id="RHEA:14109"/>
        <dbReference type="ChEBI" id="CHEBI:15378"/>
        <dbReference type="ChEBI" id="CHEBI:17388"/>
        <dbReference type="ChEBI" id="CHEBI:57783"/>
        <dbReference type="ChEBI" id="CHEBI:58349"/>
        <dbReference type="ChEBI" id="CHEBI:60039"/>
        <dbReference type="EC" id="1.5.1.2"/>
    </reaction>
</comment>
<gene>
    <name evidence="6" type="primary">proC</name>
    <name evidence="12" type="ORF">U473_09275</name>
</gene>
<keyword evidence="6" id="KW-0963">Cytoplasm</keyword>
<feature type="binding site" evidence="8">
    <location>
        <begin position="73"/>
        <end position="76"/>
    </location>
    <ligand>
        <name>NADP(+)</name>
        <dbReference type="ChEBI" id="CHEBI:58349"/>
    </ligand>
</feature>
<comment type="caution">
    <text evidence="12">The sequence shown here is derived from an EMBL/GenBank/DDBJ whole genome shotgun (WGS) entry which is preliminary data.</text>
</comment>
<dbReference type="Gene3D" id="3.40.50.720">
    <property type="entry name" value="NAD(P)-binding Rossmann-like Domain"/>
    <property type="match status" value="1"/>
</dbReference>
<evidence type="ECO:0000256" key="1">
    <source>
        <dbReference type="ARBA" id="ARBA00005525"/>
    </source>
</evidence>
<dbReference type="GO" id="GO:0004735">
    <property type="term" value="F:pyrroline-5-carboxylate reductase activity"/>
    <property type="evidence" value="ECO:0007669"/>
    <property type="project" value="UniProtKB-UniRule"/>
</dbReference>
<dbReference type="NCBIfam" id="TIGR00112">
    <property type="entry name" value="proC"/>
    <property type="match status" value="1"/>
</dbReference>
<dbReference type="RefSeq" id="WP_068725560.1">
    <property type="nucleotide sequence ID" value="NZ_LSKU01000001.1"/>
</dbReference>
<dbReference type="HAMAP" id="MF_01925">
    <property type="entry name" value="P5C_reductase"/>
    <property type="match status" value="1"/>
</dbReference>
<dbReference type="InterPro" id="IPR008927">
    <property type="entry name" value="6-PGluconate_DH-like_C_sf"/>
</dbReference>
<dbReference type="OrthoDB" id="9805754at2"/>
<name>A0A135L5G3_9BACI</name>
<dbReference type="SUPFAM" id="SSF48179">
    <property type="entry name" value="6-phosphogluconate dehydrogenase C-terminal domain-like"/>
    <property type="match status" value="1"/>
</dbReference>
<protein>
    <recommendedName>
        <fullName evidence="6 7">Pyrroline-5-carboxylate reductase</fullName>
        <shortName evidence="6">P5C reductase</shortName>
        <shortName evidence="6">P5CR</shortName>
        <ecNumber evidence="6 7">1.5.1.2</ecNumber>
    </recommendedName>
    <alternativeName>
        <fullName evidence="6">PCA reductase</fullName>
    </alternativeName>
</protein>
<keyword evidence="13" id="KW-1185">Reference proteome</keyword>
<evidence type="ECO:0000256" key="2">
    <source>
        <dbReference type="ARBA" id="ARBA00022650"/>
    </source>
</evidence>
<dbReference type="InterPro" id="IPR036291">
    <property type="entry name" value="NAD(P)-bd_dom_sf"/>
</dbReference>
<dbReference type="GO" id="GO:0055129">
    <property type="term" value="P:L-proline biosynthetic process"/>
    <property type="evidence" value="ECO:0007669"/>
    <property type="project" value="UniProtKB-UniRule"/>
</dbReference>
<comment type="subcellular location">
    <subcellularLocation>
        <location evidence="6">Cytoplasm</location>
    </subcellularLocation>
</comment>
<dbReference type="AlphaFoldDB" id="A0A135L5G3"/>
<dbReference type="STRING" id="1413211.U473_09275"/>
<evidence type="ECO:0000259" key="10">
    <source>
        <dbReference type="Pfam" id="PF03807"/>
    </source>
</evidence>
<dbReference type="Proteomes" id="UP000070352">
    <property type="component" value="Unassembled WGS sequence"/>
</dbReference>
<dbReference type="PROSITE" id="PS00521">
    <property type="entry name" value="P5CR"/>
    <property type="match status" value="1"/>
</dbReference>
<dbReference type="PANTHER" id="PTHR11645:SF49">
    <property type="entry name" value="PYRROLINE-5-CARBOXYLATE REDUCTASE 1"/>
    <property type="match status" value="1"/>
</dbReference>
<comment type="pathway">
    <text evidence="6 9">Amino-acid biosynthesis; L-proline biosynthesis; L-proline from L-glutamate 5-semialdehyde: step 1/1.</text>
</comment>
<organism evidence="12 13">
    <name type="scientific">Tepidibacillus decaturensis</name>
    <dbReference type="NCBI Taxonomy" id="1413211"/>
    <lineage>
        <taxon>Bacteria</taxon>
        <taxon>Bacillati</taxon>
        <taxon>Bacillota</taxon>
        <taxon>Bacilli</taxon>
        <taxon>Bacillales</taxon>
        <taxon>Bacillaceae</taxon>
        <taxon>Tepidibacillus</taxon>
    </lineage>
</organism>
<dbReference type="EC" id="1.5.1.2" evidence="6 7"/>
<feature type="domain" description="Pyrroline-5-carboxylate reductase dimerisation" evidence="11">
    <location>
        <begin position="165"/>
        <end position="269"/>
    </location>
</feature>
<evidence type="ECO:0000256" key="7">
    <source>
        <dbReference type="NCBIfam" id="TIGR00112"/>
    </source>
</evidence>
<evidence type="ECO:0000256" key="5">
    <source>
        <dbReference type="ARBA" id="ARBA00058118"/>
    </source>
</evidence>
<dbReference type="PIRSF" id="PIRSF000193">
    <property type="entry name" value="Pyrrol-5-carb_rd"/>
    <property type="match status" value="1"/>
</dbReference>
<dbReference type="EMBL" id="LSKU01000001">
    <property type="protein sequence ID" value="KXG44170.1"/>
    <property type="molecule type" value="Genomic_DNA"/>
</dbReference>
<evidence type="ECO:0000256" key="4">
    <source>
        <dbReference type="ARBA" id="ARBA00023002"/>
    </source>
</evidence>
<accession>A0A135L5G3</accession>
<dbReference type="InterPro" id="IPR028939">
    <property type="entry name" value="P5C_Rdtase_cat_N"/>
</dbReference>
<keyword evidence="6 9" id="KW-0028">Amino-acid biosynthesis</keyword>
<evidence type="ECO:0000313" key="12">
    <source>
        <dbReference type="EMBL" id="KXG44170.1"/>
    </source>
</evidence>
<dbReference type="SUPFAM" id="SSF51735">
    <property type="entry name" value="NAD(P)-binding Rossmann-fold domains"/>
    <property type="match status" value="1"/>
</dbReference>
<sequence length="278" mass="30423">MFEDKKICFIGAGSVTEAMIAGLAQKKLIPLENITILNRENQQRLFQLTKKYGVISSANKQQSISEADILILAVKPKDIAESLLNIREATHQKQLVLSVVAGVTTDYISDLLQHHGPVIRAMPNTSAMIGMSATAVAKGTYAKEEDLKIVISVLESIGTVSIVDEELLDAVTGLSGSGPAYFYYMIEAMEQAAVELGFEHHKARELLIQTLIGAGHMLLETKIDPTILREKVTSPGGTTMAGLKILEEYHFQEAIKSAIKQATKRSKELGAIYSEFYK</sequence>
<evidence type="ECO:0000256" key="8">
    <source>
        <dbReference type="PIRSR" id="PIRSR000193-1"/>
    </source>
</evidence>
<proteinExistence type="inferred from homology"/>
<dbReference type="Gene3D" id="1.10.3730.10">
    <property type="entry name" value="ProC C-terminal domain-like"/>
    <property type="match status" value="1"/>
</dbReference>
<dbReference type="Pfam" id="PF14748">
    <property type="entry name" value="P5CR_dimer"/>
    <property type="match status" value="1"/>
</dbReference>
<comment type="similarity">
    <text evidence="1 6 9">Belongs to the pyrroline-5-carboxylate reductase family.</text>
</comment>
<keyword evidence="2 6" id="KW-0641">Proline biosynthesis</keyword>
<comment type="function">
    <text evidence="5 6">Catalyzes the reduction of 1-pyrroline-5-carboxylate (PCA) to L-proline.</text>
</comment>
<dbReference type="GO" id="GO:0005737">
    <property type="term" value="C:cytoplasm"/>
    <property type="evidence" value="ECO:0007669"/>
    <property type="project" value="UniProtKB-SubCell"/>
</dbReference>